<sequence>MVGHVTISGSKADHMASGEKEDHINVKAKVAVETPPYHLDGNWICRCDKRVQREDDCLRTFESTIVKKSYRDDFKVCPRLLAGTHAPTVVKILDAFPELIDSVTRSCNNELEQFHANTAEEQRVNVDRVLDILEYILRNLGEAESSNSWLEVVEALCSSLFKKIAFTMPAVSESSVRHDCYSVWLTFVKRLVVPLIAPYTIDHRNNLDDKVARPVRISRFILEVCLGHMLVNYIVCSELLLNVQYYVEYSAVSSYSSEHHRRLELEVTRLLLDHDWSTWNNQSNLLKMHEALVGPFIKVWSGRDGRREGFLNVGAVSDVAAAANGMLAIFGHPEDLSSVNDIARQVQISISLGRPLEACFVAKHLWVCKIQDSLRRAGNDSDDSARTAHGDIRASMATRGVMAWYQTLELESEILSSFVLTNFPDTYFGSYLKDWACRLESCEPLGLPATNNSSEVLKSDAVLSVCIVLKAIDGVYRNLTGQTLDIPLCNHATVCRRLTKSVLNDLLHADSIGILRARKAVVVEFVLEILDTTEVASVPWFVLDTYLCDSNVQYNIPSKVRSGVLLAAIFSKYAGYRPSILKHLNAVLHDSTLSTNNYTTLSTPVPSGQHLFASVVRGLNDMDSVEPEFAVYVQFTIMITDRERQMPHLFQCLQRYFEGGLDGCIPSPDNQRVVRSKRLIEHSSGGSGGVEEPARQKLRISALNGAIEEGNDQSDRSDSATSTRRSSTLSSADTVPVLLEGGLNLTVKMDRLDTQDRASLKRKVSRYVRDWEGAMASQQYGLAMFSSALSSRIRYAYIWPATSRGRDTRFDHVLADFIVRHPEFTSFVAKPSLLRLITQEQYMFVKDEQPWELLCRSQSKHVPPRPTKASPPKDRVHGVSVSTRDEIPGESFMNNIVEAHCCLHTPNERPSASDWADLTGDQPSERPARVKRVSEAEYELTRLAAYFLNWFGESERVAHIERLVRASTGVGGMNVAMGVHGVHVDEHERVHRREKTATDTLTGQEDTLERLALYYGDTVVEDCIRRLLRSIIRYEFERKHDTFIQRTVVRKVVGLVSDMYDCEMMIDRFAGTELLLTWGTEVRLHFLEVGNLDRADLLRSLLVSQGVRGVDDAMDCSKGDAYSHTHARTYYHNNQKQQQHSFRRRDRRRNHSDNRASECIQTLLLHVMLPGDSSRVTSRQVSPALRRWLKQILLPNVLDLLPRNCSPNVYGGVFARTFVSEPEQSNGMRSSYATPDSTVHSTNAAENSKPPAHTSTYSRAACALEILLSNESLFRALSTEDTCDCCMRSAAVNPTPRYIGGPPDTRSDGDKLNTHRQVVGWNGMGYVRRDARHAGHGRNADTSSQLNKSTSGKRPPLLSQNSTPCKPRKNSLSQRITRENSLADDGQSADTSTRDREAITASELAYQLLCVSGSGGPETEAGGLSPTGSTERAKKRRSRRQCTCCISLKYLLDSIATHCDYTQKFHVFHMWIRIWENMVTQRTAPWSYLVTMVTLLKSPSPDTFSKLGQDDESCQLDTFFSKAMAGLIVEGFDIALNESDCKQSVDHFSAADLLKYFITHSGGQVMAREVLERCAEMVVERKDSIGPNGELLTGDYSLNNLHPEEYEELNLILIRCLRQSIVSCASGVASMSMSTFSIRNQAVGKLEVGLCNAVNMVQQGRGCLYTTWSMDMTLSMLHSMLSLMEAEDGKVQNVMMDLMERKAVTAACGDSRPAKVTFVWETFIRLLSYDSSEVRLLAIKILACFLRLRGFRYVVADDTMILFVGRYAEETSTLVLQSLGRLLLDICIREKRYAIRCHRAPNLLHPTQRFKWPVSANTESAYAYLSAALVYLETAAENAVAVEEKVIDHAVDRLSSMTSQLILAHPGIQPEVFKYVTSRLDATLDVGIWLRFVMVMFAQAIASYAASASDASVSGATLRTAEHGLVLDKCIWAALGHLGRKGLDAHTSAQLYRLAYLASSRVGMCALLLAHKLPWLVAGCCASDESLRAVCVATLEKLYRHNGSISETSKHTQSDSHWPRQENVYKTVFVAPTINATVVQEIARQIRSGDAVSGSHLRMAWKQISDMKFTKHAT</sequence>
<evidence type="ECO:0000313" key="2">
    <source>
        <dbReference type="EMBL" id="KNC85552.1"/>
    </source>
</evidence>
<feature type="compositionally biased region" description="Basic and acidic residues" evidence="1">
    <location>
        <begin position="11"/>
        <end position="20"/>
    </location>
</feature>
<dbReference type="Proteomes" id="UP000054560">
    <property type="component" value="Unassembled WGS sequence"/>
</dbReference>
<feature type="region of interest" description="Disordered" evidence="1">
    <location>
        <begin position="858"/>
        <end position="880"/>
    </location>
</feature>
<reference evidence="2 3" key="1">
    <citation type="submission" date="2011-02" db="EMBL/GenBank/DDBJ databases">
        <title>The Genome Sequence of Sphaeroforma arctica JP610.</title>
        <authorList>
            <consortium name="The Broad Institute Genome Sequencing Platform"/>
            <person name="Russ C."/>
            <person name="Cuomo C."/>
            <person name="Young S.K."/>
            <person name="Zeng Q."/>
            <person name="Gargeya S."/>
            <person name="Alvarado L."/>
            <person name="Berlin A."/>
            <person name="Chapman S.B."/>
            <person name="Chen Z."/>
            <person name="Freedman E."/>
            <person name="Gellesch M."/>
            <person name="Goldberg J."/>
            <person name="Griggs A."/>
            <person name="Gujja S."/>
            <person name="Heilman E."/>
            <person name="Heiman D."/>
            <person name="Howarth C."/>
            <person name="Mehta T."/>
            <person name="Neiman D."/>
            <person name="Pearson M."/>
            <person name="Roberts A."/>
            <person name="Saif S."/>
            <person name="Shea T."/>
            <person name="Shenoy N."/>
            <person name="Sisk P."/>
            <person name="Stolte C."/>
            <person name="Sykes S."/>
            <person name="White J."/>
            <person name="Yandava C."/>
            <person name="Burger G."/>
            <person name="Gray M.W."/>
            <person name="Holland P.W.H."/>
            <person name="King N."/>
            <person name="Lang F.B.F."/>
            <person name="Roger A.J."/>
            <person name="Ruiz-Trillo I."/>
            <person name="Haas B."/>
            <person name="Nusbaum C."/>
            <person name="Birren B."/>
        </authorList>
    </citation>
    <scope>NUCLEOTIDE SEQUENCE [LARGE SCALE GENOMIC DNA]</scope>
    <source>
        <strain evidence="2 3">JP610</strain>
    </source>
</reference>
<gene>
    <name evidence="2" type="ORF">SARC_02274</name>
</gene>
<protein>
    <submittedName>
        <fullName evidence="2">Uncharacterized protein</fullName>
    </submittedName>
</protein>
<feature type="compositionally biased region" description="Low complexity" evidence="1">
    <location>
        <begin position="719"/>
        <end position="731"/>
    </location>
</feature>
<organism evidence="2 3">
    <name type="scientific">Sphaeroforma arctica JP610</name>
    <dbReference type="NCBI Taxonomy" id="667725"/>
    <lineage>
        <taxon>Eukaryota</taxon>
        <taxon>Ichthyosporea</taxon>
        <taxon>Ichthyophonida</taxon>
        <taxon>Sphaeroforma</taxon>
    </lineage>
</organism>
<dbReference type="GeneID" id="25902778"/>
<keyword evidence="3" id="KW-1185">Reference proteome</keyword>
<name>A0A0L0G948_9EUKA</name>
<feature type="compositionally biased region" description="Basic and acidic residues" evidence="1">
    <location>
        <begin position="871"/>
        <end position="880"/>
    </location>
</feature>
<feature type="compositionally biased region" description="Polar residues" evidence="1">
    <location>
        <begin position="1224"/>
        <end position="1246"/>
    </location>
</feature>
<proteinExistence type="predicted"/>
<feature type="region of interest" description="Disordered" evidence="1">
    <location>
        <begin position="1133"/>
        <end position="1153"/>
    </location>
</feature>
<evidence type="ECO:0000313" key="3">
    <source>
        <dbReference type="Proteomes" id="UP000054560"/>
    </source>
</evidence>
<accession>A0A0L0G948</accession>
<dbReference type="RefSeq" id="XP_014159454.1">
    <property type="nucleotide sequence ID" value="XM_014303979.1"/>
</dbReference>
<feature type="compositionally biased region" description="Basic residues" evidence="1">
    <location>
        <begin position="1141"/>
        <end position="1150"/>
    </location>
</feature>
<dbReference type="EMBL" id="KQ241696">
    <property type="protein sequence ID" value="KNC85552.1"/>
    <property type="molecule type" value="Genomic_DNA"/>
</dbReference>
<feature type="compositionally biased region" description="Polar residues" evidence="1">
    <location>
        <begin position="1340"/>
        <end position="1375"/>
    </location>
</feature>
<evidence type="ECO:0000256" key="1">
    <source>
        <dbReference type="SAM" id="MobiDB-lite"/>
    </source>
</evidence>
<feature type="region of interest" description="Disordered" evidence="1">
    <location>
        <begin position="1224"/>
        <end position="1254"/>
    </location>
</feature>
<feature type="region of interest" description="Disordered" evidence="1">
    <location>
        <begin position="705"/>
        <end position="731"/>
    </location>
</feature>
<feature type="region of interest" description="Disordered" evidence="1">
    <location>
        <begin position="1334"/>
        <end position="1396"/>
    </location>
</feature>
<feature type="region of interest" description="Disordered" evidence="1">
    <location>
        <begin position="1"/>
        <end position="20"/>
    </location>
</feature>